<keyword evidence="2" id="KW-1185">Reference proteome</keyword>
<name>A0A1I5AYK1_9MICO</name>
<gene>
    <name evidence="1" type="ORF">SAMN05216219_1619</name>
</gene>
<reference evidence="2" key="1">
    <citation type="submission" date="2016-10" db="EMBL/GenBank/DDBJ databases">
        <authorList>
            <person name="Varghese N."/>
            <person name="Submissions S."/>
        </authorList>
    </citation>
    <scope>NUCLEOTIDE SEQUENCE [LARGE SCALE GENOMIC DNA]</scope>
    <source>
        <strain evidence="2">CGMCC 1.11101</strain>
    </source>
</reference>
<dbReference type="Pfam" id="PF09438">
    <property type="entry name" value="DUF2017"/>
    <property type="match status" value="1"/>
</dbReference>
<proteinExistence type="predicted"/>
<sequence>MRAFDATPAGDLLAEFETQEVALFIDLVQQIIGLLERVKEGEADVEPTVLARLFPDAYTDDPSAADEFRRFTLDDLIDRKVENARGVLASFDVAQARRTADGEVRLVRLDREHAMYWLGTLTDLRLVLATSLGIATVSDEGAVETPDAEYVESLYDWFGFAQGSLLEALEEVEGIGGS</sequence>
<dbReference type="AlphaFoldDB" id="A0A1I5AYK1"/>
<evidence type="ECO:0000313" key="2">
    <source>
        <dbReference type="Proteomes" id="UP000198867"/>
    </source>
</evidence>
<protein>
    <submittedName>
        <fullName evidence="1">Uncharacterized protein</fullName>
    </submittedName>
</protein>
<dbReference type="RefSeq" id="WP_090710396.1">
    <property type="nucleotide sequence ID" value="NZ_FOVM01000004.1"/>
</dbReference>
<dbReference type="Proteomes" id="UP000198867">
    <property type="component" value="Unassembled WGS sequence"/>
</dbReference>
<evidence type="ECO:0000313" key="1">
    <source>
        <dbReference type="EMBL" id="SFN67517.1"/>
    </source>
</evidence>
<dbReference type="InterPro" id="IPR018561">
    <property type="entry name" value="AosR"/>
</dbReference>
<dbReference type="OrthoDB" id="3268479at2"/>
<dbReference type="EMBL" id="FOVM01000004">
    <property type="protein sequence ID" value="SFN67517.1"/>
    <property type="molecule type" value="Genomic_DNA"/>
</dbReference>
<dbReference type="STRING" id="995034.SAMN05216219_1619"/>
<accession>A0A1I5AYK1</accession>
<organism evidence="1 2">
    <name type="scientific">Mycetocola miduiensis</name>
    <dbReference type="NCBI Taxonomy" id="995034"/>
    <lineage>
        <taxon>Bacteria</taxon>
        <taxon>Bacillati</taxon>
        <taxon>Actinomycetota</taxon>
        <taxon>Actinomycetes</taxon>
        <taxon>Micrococcales</taxon>
        <taxon>Microbacteriaceae</taxon>
        <taxon>Mycetocola</taxon>
    </lineage>
</organism>